<dbReference type="EMBL" id="VSSQ01015750">
    <property type="protein sequence ID" value="MPM56424.1"/>
    <property type="molecule type" value="Genomic_DNA"/>
</dbReference>
<reference evidence="1" key="1">
    <citation type="submission" date="2019-08" db="EMBL/GenBank/DDBJ databases">
        <authorList>
            <person name="Kucharzyk K."/>
            <person name="Murdoch R.W."/>
            <person name="Higgins S."/>
            <person name="Loffler F."/>
        </authorList>
    </citation>
    <scope>NUCLEOTIDE SEQUENCE</scope>
</reference>
<sequence length="135" mass="15407">MPGYVIDVCPGSNTYTTNHSGKLIGDIVSVQVQRSYHSVFFGFQQCILQECVSNNVFNENFSVFHSLVICCNCFFQASFGFYFIENIFRENLISKFSFGECISPFFESSFGKLHDVPFVNQGNRWQFVPYSVLNG</sequence>
<proteinExistence type="predicted"/>
<comment type="caution">
    <text evidence="1">The sequence shown here is derived from an EMBL/GenBank/DDBJ whole genome shotgun (WGS) entry which is preliminary data.</text>
</comment>
<name>A0A645B3X0_9ZZZZ</name>
<gene>
    <name evidence="1" type="ORF">SDC9_103227</name>
</gene>
<dbReference type="AlphaFoldDB" id="A0A645B3X0"/>
<protein>
    <submittedName>
        <fullName evidence="1">Uncharacterized protein</fullName>
    </submittedName>
</protein>
<organism evidence="1">
    <name type="scientific">bioreactor metagenome</name>
    <dbReference type="NCBI Taxonomy" id="1076179"/>
    <lineage>
        <taxon>unclassified sequences</taxon>
        <taxon>metagenomes</taxon>
        <taxon>ecological metagenomes</taxon>
    </lineage>
</organism>
<accession>A0A645B3X0</accession>
<evidence type="ECO:0000313" key="1">
    <source>
        <dbReference type="EMBL" id="MPM56424.1"/>
    </source>
</evidence>